<gene>
    <name evidence="8" type="ORF">HNR42_001692</name>
</gene>
<keyword evidence="4 5" id="KW-0472">Membrane</keyword>
<dbReference type="Pfam" id="PF00137">
    <property type="entry name" value="ATP-synt_C"/>
    <property type="match status" value="1"/>
</dbReference>
<name>A0A841HXZ3_9DEIO</name>
<accession>A0A841HXZ3</accession>
<feature type="domain" description="V-ATPase proteolipid subunit C-like" evidence="7">
    <location>
        <begin position="38"/>
        <end position="97"/>
    </location>
</feature>
<sequence>MKKIFAALAVLFLASIGLAQEAGAVGADDGLRRGLIGIGMGLAIGLGAVGAGLAQGRIGSAAAGAIAEDSSKFGQMLILVVIPETLVIFGLLIAFLIPGLAA</sequence>
<keyword evidence="2 5" id="KW-0812">Transmembrane</keyword>
<dbReference type="AlphaFoldDB" id="A0A841HXZ3"/>
<evidence type="ECO:0000256" key="5">
    <source>
        <dbReference type="SAM" id="Phobius"/>
    </source>
</evidence>
<comment type="caution">
    <text evidence="8">The sequence shown here is derived from an EMBL/GenBank/DDBJ whole genome shotgun (WGS) entry which is preliminary data.</text>
</comment>
<evidence type="ECO:0000259" key="7">
    <source>
        <dbReference type="Pfam" id="PF00137"/>
    </source>
</evidence>
<evidence type="ECO:0000256" key="4">
    <source>
        <dbReference type="ARBA" id="ARBA00023136"/>
    </source>
</evidence>
<dbReference type="Proteomes" id="UP000569951">
    <property type="component" value="Unassembled WGS sequence"/>
</dbReference>
<feature type="transmembrane region" description="Helical" evidence="5">
    <location>
        <begin position="76"/>
        <end position="97"/>
    </location>
</feature>
<dbReference type="InterPro" id="IPR002379">
    <property type="entry name" value="ATPase_proteolipid_c-like_dom"/>
</dbReference>
<dbReference type="GO" id="GO:0033177">
    <property type="term" value="C:proton-transporting two-sector ATPase complex, proton-transporting domain"/>
    <property type="evidence" value="ECO:0007669"/>
    <property type="project" value="InterPro"/>
</dbReference>
<evidence type="ECO:0000256" key="6">
    <source>
        <dbReference type="SAM" id="SignalP"/>
    </source>
</evidence>
<evidence type="ECO:0000313" key="8">
    <source>
        <dbReference type="EMBL" id="MBB6098267.1"/>
    </source>
</evidence>
<organism evidence="8 9">
    <name type="scientific">Deinobacterium chartae</name>
    <dbReference type="NCBI Taxonomy" id="521158"/>
    <lineage>
        <taxon>Bacteria</taxon>
        <taxon>Thermotogati</taxon>
        <taxon>Deinococcota</taxon>
        <taxon>Deinococci</taxon>
        <taxon>Deinococcales</taxon>
        <taxon>Deinococcaceae</taxon>
        <taxon>Deinobacterium</taxon>
    </lineage>
</organism>
<evidence type="ECO:0000313" key="9">
    <source>
        <dbReference type="Proteomes" id="UP000569951"/>
    </source>
</evidence>
<keyword evidence="3 5" id="KW-1133">Transmembrane helix</keyword>
<dbReference type="RefSeq" id="WP_183986511.1">
    <property type="nucleotide sequence ID" value="NZ_JACHHG010000005.1"/>
</dbReference>
<dbReference type="CDD" id="cd18181">
    <property type="entry name" value="ATP-synt_Vo_Ao_c_TtATPase_like"/>
    <property type="match status" value="1"/>
</dbReference>
<protein>
    <submittedName>
        <fullName evidence="8">V/A-type H+-transporting ATPase subunit K</fullName>
    </submittedName>
</protein>
<comment type="subcellular location">
    <subcellularLocation>
        <location evidence="1">Membrane</location>
        <topology evidence="1">Multi-pass membrane protein</topology>
    </subcellularLocation>
</comment>
<evidence type="ECO:0000256" key="2">
    <source>
        <dbReference type="ARBA" id="ARBA00022692"/>
    </source>
</evidence>
<dbReference type="InterPro" id="IPR035921">
    <property type="entry name" value="F/V-ATP_Csub_sf"/>
</dbReference>
<keyword evidence="6" id="KW-0732">Signal</keyword>
<dbReference type="SUPFAM" id="SSF81333">
    <property type="entry name" value="F1F0 ATP synthase subunit C"/>
    <property type="match status" value="1"/>
</dbReference>
<evidence type="ECO:0000256" key="1">
    <source>
        <dbReference type="ARBA" id="ARBA00004141"/>
    </source>
</evidence>
<evidence type="ECO:0000256" key="3">
    <source>
        <dbReference type="ARBA" id="ARBA00022989"/>
    </source>
</evidence>
<dbReference type="EMBL" id="JACHHG010000005">
    <property type="protein sequence ID" value="MBB6098267.1"/>
    <property type="molecule type" value="Genomic_DNA"/>
</dbReference>
<feature type="transmembrane region" description="Helical" evidence="5">
    <location>
        <begin position="35"/>
        <end position="55"/>
    </location>
</feature>
<proteinExistence type="predicted"/>
<feature type="chain" id="PRO_5032911014" evidence="6">
    <location>
        <begin position="20"/>
        <end position="102"/>
    </location>
</feature>
<keyword evidence="9" id="KW-1185">Reference proteome</keyword>
<reference evidence="8 9" key="1">
    <citation type="submission" date="2020-08" db="EMBL/GenBank/DDBJ databases">
        <title>Genomic Encyclopedia of Type Strains, Phase IV (KMG-IV): sequencing the most valuable type-strain genomes for metagenomic binning, comparative biology and taxonomic classification.</title>
        <authorList>
            <person name="Goeker M."/>
        </authorList>
    </citation>
    <scope>NUCLEOTIDE SEQUENCE [LARGE SCALE GENOMIC DNA]</scope>
    <source>
        <strain evidence="8 9">DSM 21458</strain>
    </source>
</reference>
<dbReference type="GO" id="GO:0015078">
    <property type="term" value="F:proton transmembrane transporter activity"/>
    <property type="evidence" value="ECO:0007669"/>
    <property type="project" value="InterPro"/>
</dbReference>
<feature type="signal peptide" evidence="6">
    <location>
        <begin position="1"/>
        <end position="19"/>
    </location>
</feature>
<dbReference type="Gene3D" id="1.20.120.610">
    <property type="entry name" value="lithium bound rotor ring of v- atpase"/>
    <property type="match status" value="1"/>
</dbReference>